<name>A0A2Z2KK28_9BACL</name>
<keyword evidence="7" id="KW-0624">Polysaccharide degradation</keyword>
<dbReference type="InterPro" id="IPR018087">
    <property type="entry name" value="Glyco_hydro_5_CS"/>
</dbReference>
<dbReference type="InterPro" id="IPR014756">
    <property type="entry name" value="Ig_E-set"/>
</dbReference>
<evidence type="ECO:0000256" key="11">
    <source>
        <dbReference type="SAM" id="SignalP"/>
    </source>
</evidence>
<feature type="chain" id="PRO_5016287917" evidence="11">
    <location>
        <begin position="26"/>
        <end position="628"/>
    </location>
</feature>
<feature type="domain" description="Endoglucanase B carbohydrate binding" evidence="14">
    <location>
        <begin position="454"/>
        <end position="556"/>
    </location>
</feature>
<gene>
    <name evidence="15" type="ORF">B9T62_37575</name>
</gene>
<evidence type="ECO:0000259" key="14">
    <source>
        <dbReference type="Pfam" id="PF18448"/>
    </source>
</evidence>
<dbReference type="GO" id="GO:0005576">
    <property type="term" value="C:extracellular region"/>
    <property type="evidence" value="ECO:0007669"/>
    <property type="project" value="TreeGrafter"/>
</dbReference>
<keyword evidence="10" id="KW-0812">Transmembrane</keyword>
<evidence type="ECO:0000256" key="3">
    <source>
        <dbReference type="ARBA" id="ARBA00022801"/>
    </source>
</evidence>
<dbReference type="InterPro" id="IPR017853">
    <property type="entry name" value="GH"/>
</dbReference>
<dbReference type="PANTHER" id="PTHR31297:SF41">
    <property type="entry name" value="ENDOGLUCANASE, PUTATIVE (AFU_ORTHOLOGUE AFUA_5G01830)-RELATED"/>
    <property type="match status" value="1"/>
</dbReference>
<feature type="region of interest" description="Disordered" evidence="9">
    <location>
        <begin position="565"/>
        <end position="600"/>
    </location>
</feature>
<dbReference type="PROSITE" id="PS00659">
    <property type="entry name" value="GLYCOSYL_HYDROL_F5"/>
    <property type="match status" value="1"/>
</dbReference>
<dbReference type="GO" id="GO:0009986">
    <property type="term" value="C:cell surface"/>
    <property type="evidence" value="ECO:0007669"/>
    <property type="project" value="TreeGrafter"/>
</dbReference>
<reference evidence="15 16" key="1">
    <citation type="submission" date="2017-06" db="EMBL/GenBank/DDBJ databases">
        <title>Complete genome sequence of Paenibacillus donghaensis KCTC 13049T isolated from East Sea sediment, South Korea.</title>
        <authorList>
            <person name="Jung B.K."/>
            <person name="Hong S.-J."/>
            <person name="Shin J.-H."/>
        </authorList>
    </citation>
    <scope>NUCLEOTIDE SEQUENCE [LARGE SCALE GENOMIC DNA]</scope>
    <source>
        <strain evidence="15 16">KCTC 13049</strain>
    </source>
</reference>
<keyword evidence="3 8" id="KW-0378">Hydrolase</keyword>
<dbReference type="AlphaFoldDB" id="A0A2Z2KK28"/>
<evidence type="ECO:0000256" key="7">
    <source>
        <dbReference type="ARBA" id="ARBA00023326"/>
    </source>
</evidence>
<dbReference type="Gene3D" id="2.60.40.10">
    <property type="entry name" value="Immunoglobulins"/>
    <property type="match status" value="1"/>
</dbReference>
<proteinExistence type="inferred from homology"/>
<dbReference type="GO" id="GO:0030245">
    <property type="term" value="P:cellulose catabolic process"/>
    <property type="evidence" value="ECO:0007669"/>
    <property type="project" value="UniProtKB-KW"/>
</dbReference>
<dbReference type="KEGG" id="pdh:B9T62_37575"/>
<dbReference type="Pfam" id="PF03442">
    <property type="entry name" value="CBM_X2"/>
    <property type="match status" value="1"/>
</dbReference>
<dbReference type="InterPro" id="IPR005102">
    <property type="entry name" value="Carbo-bd_X2"/>
</dbReference>
<dbReference type="EMBL" id="CP021780">
    <property type="protein sequence ID" value="ASA26634.1"/>
    <property type="molecule type" value="Genomic_DNA"/>
</dbReference>
<comment type="similarity">
    <text evidence="1 8">Belongs to the glycosyl hydrolase 5 (cellulase A) family.</text>
</comment>
<keyword evidence="10" id="KW-1133">Transmembrane helix</keyword>
<protein>
    <submittedName>
        <fullName evidence="15">Uncharacterized protein</fullName>
    </submittedName>
</protein>
<evidence type="ECO:0000313" key="15">
    <source>
        <dbReference type="EMBL" id="ASA26634.1"/>
    </source>
</evidence>
<sequence>MLKRLFVITCMLLLAVMVTDLPVHAETIEKRSAMQAYVEAIGPGWNLGNTFEAAGEETSWGNPSTTRAFINQIAAEGYRSIRIPITWKHRMGDAPDYVIQNEFMTRIQDIVDWSLDADLHVIINLHHDTNWILNMETEHDEVVARFNAAWTQIAEHFKDYPDTLMFESLNEPRFSEDWSKDAPEYFEMLDELNVSFHTIVRHSGGHNNKRPLVLSTLTASPTEARLDELASTITKLKDDNLIATFHYYGYYPFSVNLGGSTTFDDKAREDLIQAFDRAYDTFTAQGIPVIVGEFGLLGFDKSLDTVHHGEILKFFEYLTYYAQEKKMPLMLWDNGQHFDRRTLKWVDEDLHQVMKQGLKRRSSNAETDSIYIKKDSEIKDVTIPLNLNGNTFTALIYEEQALVKGTDYELDGDNLIVKSALLQRLVTKQNGINATVTSTFSAGVDWTINVIYYDTPSLTRSQGPEGIFTIPAQFNGDSLATMEAVYTQGGNAGPNDWTPFKEYNRTFYPDYTTGEIKFTDEFWRDVKDGEVQLKLHFWSGEVIPYTITKESGKIVGVSADDAKEKAAEQAADTPADSGNSAAAAVSAQPSGDVPQSEEDNNNSSFLLPVSALLVLAGALIYWRKARRK</sequence>
<dbReference type="GO" id="GO:0008422">
    <property type="term" value="F:beta-glucosidase activity"/>
    <property type="evidence" value="ECO:0007669"/>
    <property type="project" value="TreeGrafter"/>
</dbReference>
<evidence type="ECO:0000256" key="4">
    <source>
        <dbReference type="ARBA" id="ARBA00023001"/>
    </source>
</evidence>
<feature type="signal peptide" evidence="11">
    <location>
        <begin position="1"/>
        <end position="25"/>
    </location>
</feature>
<feature type="domain" description="Glycoside hydrolase family 5" evidence="12">
    <location>
        <begin position="48"/>
        <end position="337"/>
    </location>
</feature>
<dbReference type="SUPFAM" id="SSF81296">
    <property type="entry name" value="E set domains"/>
    <property type="match status" value="1"/>
</dbReference>
<dbReference type="Gene3D" id="3.20.20.80">
    <property type="entry name" value="Glycosidases"/>
    <property type="match status" value="1"/>
</dbReference>
<dbReference type="OrthoDB" id="9800955at2"/>
<keyword evidence="4" id="KW-0136">Cellulose degradation</keyword>
<evidence type="ECO:0000256" key="10">
    <source>
        <dbReference type="SAM" id="Phobius"/>
    </source>
</evidence>
<keyword evidence="5" id="KW-0119">Carbohydrate metabolism</keyword>
<dbReference type="InterPro" id="IPR040946">
    <property type="entry name" value="CBM46"/>
</dbReference>
<dbReference type="InterPro" id="IPR013783">
    <property type="entry name" value="Ig-like_fold"/>
</dbReference>
<dbReference type="InterPro" id="IPR050386">
    <property type="entry name" value="Glycosyl_hydrolase_5"/>
</dbReference>
<evidence type="ECO:0000256" key="1">
    <source>
        <dbReference type="ARBA" id="ARBA00005641"/>
    </source>
</evidence>
<feature type="domain" description="Carbohydrate binding X2" evidence="13">
    <location>
        <begin position="367"/>
        <end position="450"/>
    </location>
</feature>
<evidence type="ECO:0000256" key="5">
    <source>
        <dbReference type="ARBA" id="ARBA00023277"/>
    </source>
</evidence>
<dbReference type="Pfam" id="PF18448">
    <property type="entry name" value="CBM46"/>
    <property type="match status" value="1"/>
</dbReference>
<evidence type="ECO:0000256" key="2">
    <source>
        <dbReference type="ARBA" id="ARBA00022729"/>
    </source>
</evidence>
<dbReference type="Proteomes" id="UP000249890">
    <property type="component" value="Chromosome"/>
</dbReference>
<evidence type="ECO:0000259" key="13">
    <source>
        <dbReference type="Pfam" id="PF03442"/>
    </source>
</evidence>
<dbReference type="InterPro" id="IPR001547">
    <property type="entry name" value="Glyco_hydro_5"/>
</dbReference>
<dbReference type="Pfam" id="PF00150">
    <property type="entry name" value="Cellulase"/>
    <property type="match status" value="1"/>
</dbReference>
<accession>A0A2Z2KK28</accession>
<evidence type="ECO:0000256" key="6">
    <source>
        <dbReference type="ARBA" id="ARBA00023295"/>
    </source>
</evidence>
<dbReference type="PANTHER" id="PTHR31297">
    <property type="entry name" value="GLUCAN ENDO-1,6-BETA-GLUCOSIDASE B"/>
    <property type="match status" value="1"/>
</dbReference>
<evidence type="ECO:0000313" key="16">
    <source>
        <dbReference type="Proteomes" id="UP000249890"/>
    </source>
</evidence>
<evidence type="ECO:0000259" key="12">
    <source>
        <dbReference type="Pfam" id="PF00150"/>
    </source>
</evidence>
<keyword evidence="2 11" id="KW-0732">Signal</keyword>
<evidence type="ECO:0000256" key="8">
    <source>
        <dbReference type="RuleBase" id="RU361153"/>
    </source>
</evidence>
<feature type="transmembrane region" description="Helical" evidence="10">
    <location>
        <begin position="605"/>
        <end position="622"/>
    </location>
</feature>
<keyword evidence="10" id="KW-0472">Membrane</keyword>
<evidence type="ECO:0000256" key="9">
    <source>
        <dbReference type="SAM" id="MobiDB-lite"/>
    </source>
</evidence>
<organism evidence="15 16">
    <name type="scientific">Paenibacillus donghaensis</name>
    <dbReference type="NCBI Taxonomy" id="414771"/>
    <lineage>
        <taxon>Bacteria</taxon>
        <taxon>Bacillati</taxon>
        <taxon>Bacillota</taxon>
        <taxon>Bacilli</taxon>
        <taxon>Bacillales</taxon>
        <taxon>Paenibacillaceae</taxon>
        <taxon>Paenibacillus</taxon>
    </lineage>
</organism>
<keyword evidence="16" id="KW-1185">Reference proteome</keyword>
<dbReference type="SUPFAM" id="SSF51445">
    <property type="entry name" value="(Trans)glycosidases"/>
    <property type="match status" value="1"/>
</dbReference>
<keyword evidence="6 8" id="KW-0326">Glycosidase</keyword>